<dbReference type="EMBL" id="JBHSTE010000007">
    <property type="protein sequence ID" value="MFC6334822.1"/>
    <property type="molecule type" value="Genomic_DNA"/>
</dbReference>
<dbReference type="Gene3D" id="3.90.1720.10">
    <property type="entry name" value="endopeptidase domain like (from Nostoc punctiforme)"/>
    <property type="match status" value="1"/>
</dbReference>
<dbReference type="Pfam" id="PF00877">
    <property type="entry name" value="NLPC_P60"/>
    <property type="match status" value="1"/>
</dbReference>
<feature type="chain" id="PRO_5046792921" evidence="6">
    <location>
        <begin position="34"/>
        <end position="373"/>
    </location>
</feature>
<sequence length="373" mass="39051">MNYSIKYRVTTAALAVSLVVGGLSLAPAPAAHAAEVSAINQVAEVTWGVNLRTGSNTSSSVIRMISKGENVTVIGFASNGWLQVKDARGNTGYISNDSKYTEVVGNSSNSSNGSSSNSSNTVNDNSTLGVGTIKKGVSFRTGASTSSSRMRYLQAGEQVTVLSKSGSSWYKVTDSKGVTGYVSSQSQYITVSGTSSSGSNTGSTGGNTGTSNNNSSGNSSTPATNSSSSVEKVIAAGMKYLGTPYEYGSNRNSTKTFDCSAFVRQAFKDALGVTLPGDSRKQGAYVKELGNAKTSISQLKRGDLMFFMSYKGSSKSSYSGVNKSTERITHVGIYLGDGKILHTYSKDSGGVRTDTITGKHWEYRFLYGGSAIK</sequence>
<evidence type="ECO:0000313" key="9">
    <source>
        <dbReference type="EMBL" id="MFC6334822.1"/>
    </source>
</evidence>
<dbReference type="InterPro" id="IPR000064">
    <property type="entry name" value="NLP_P60_dom"/>
</dbReference>
<feature type="region of interest" description="Disordered" evidence="5">
    <location>
        <begin position="104"/>
        <end position="127"/>
    </location>
</feature>
<dbReference type="SMART" id="SM00287">
    <property type="entry name" value="SH3b"/>
    <property type="match status" value="2"/>
</dbReference>
<dbReference type="PROSITE" id="PS51781">
    <property type="entry name" value="SH3B"/>
    <property type="match status" value="2"/>
</dbReference>
<feature type="compositionally biased region" description="Low complexity" evidence="5">
    <location>
        <begin position="192"/>
        <end position="202"/>
    </location>
</feature>
<evidence type="ECO:0000256" key="6">
    <source>
        <dbReference type="SAM" id="SignalP"/>
    </source>
</evidence>
<dbReference type="Gene3D" id="2.30.30.40">
    <property type="entry name" value="SH3 Domains"/>
    <property type="match status" value="2"/>
</dbReference>
<accession>A0ABW1V7S4</accession>
<evidence type="ECO:0000256" key="1">
    <source>
        <dbReference type="ARBA" id="ARBA00007074"/>
    </source>
</evidence>
<reference evidence="10" key="1">
    <citation type="journal article" date="2019" name="Int. J. Syst. Evol. Microbiol.">
        <title>The Global Catalogue of Microorganisms (GCM) 10K type strain sequencing project: providing services to taxonomists for standard genome sequencing and annotation.</title>
        <authorList>
            <consortium name="The Broad Institute Genomics Platform"/>
            <consortium name="The Broad Institute Genome Sequencing Center for Infectious Disease"/>
            <person name="Wu L."/>
            <person name="Ma J."/>
        </authorList>
    </citation>
    <scope>NUCLEOTIDE SEQUENCE [LARGE SCALE GENOMIC DNA]</scope>
    <source>
        <strain evidence="10">PCU 280</strain>
    </source>
</reference>
<evidence type="ECO:0000256" key="4">
    <source>
        <dbReference type="ARBA" id="ARBA00022807"/>
    </source>
</evidence>
<dbReference type="PANTHER" id="PTHR47053:SF1">
    <property type="entry name" value="MUREIN DD-ENDOPEPTIDASE MEPH-RELATED"/>
    <property type="match status" value="1"/>
</dbReference>
<name>A0ABW1V7S4_9BACL</name>
<keyword evidence="10" id="KW-1185">Reference proteome</keyword>
<feature type="domain" description="SH3b" evidence="7">
    <location>
        <begin position="37"/>
        <end position="103"/>
    </location>
</feature>
<dbReference type="Pfam" id="PF08239">
    <property type="entry name" value="SH3_3"/>
    <property type="match status" value="2"/>
</dbReference>
<protein>
    <submittedName>
        <fullName evidence="9">SH3 domain-containing protein</fullName>
    </submittedName>
</protein>
<dbReference type="SUPFAM" id="SSF54001">
    <property type="entry name" value="Cysteine proteinases"/>
    <property type="match status" value="1"/>
</dbReference>
<keyword evidence="6" id="KW-0732">Signal</keyword>
<gene>
    <name evidence="9" type="ORF">ACFP56_19510</name>
</gene>
<evidence type="ECO:0000259" key="8">
    <source>
        <dbReference type="PROSITE" id="PS51935"/>
    </source>
</evidence>
<feature type="domain" description="SH3b" evidence="7">
    <location>
        <begin position="126"/>
        <end position="191"/>
    </location>
</feature>
<dbReference type="PROSITE" id="PS51935">
    <property type="entry name" value="NLPC_P60"/>
    <property type="match status" value="1"/>
</dbReference>
<feature type="domain" description="NlpC/P60" evidence="8">
    <location>
        <begin position="227"/>
        <end position="372"/>
    </location>
</feature>
<organism evidence="9 10">
    <name type="scientific">Paenibacillus septentrionalis</name>
    <dbReference type="NCBI Taxonomy" id="429342"/>
    <lineage>
        <taxon>Bacteria</taxon>
        <taxon>Bacillati</taxon>
        <taxon>Bacillota</taxon>
        <taxon>Bacilli</taxon>
        <taxon>Bacillales</taxon>
        <taxon>Paenibacillaceae</taxon>
        <taxon>Paenibacillus</taxon>
    </lineage>
</organism>
<dbReference type="InterPro" id="IPR003646">
    <property type="entry name" value="SH3-like_bac-type"/>
</dbReference>
<keyword evidence="2" id="KW-0645">Protease</keyword>
<comment type="similarity">
    <text evidence="1">Belongs to the peptidase C40 family.</text>
</comment>
<comment type="caution">
    <text evidence="9">The sequence shown here is derived from an EMBL/GenBank/DDBJ whole genome shotgun (WGS) entry which is preliminary data.</text>
</comment>
<feature type="region of interest" description="Disordered" evidence="5">
    <location>
        <begin position="191"/>
        <end position="228"/>
    </location>
</feature>
<evidence type="ECO:0000256" key="2">
    <source>
        <dbReference type="ARBA" id="ARBA00022670"/>
    </source>
</evidence>
<evidence type="ECO:0000256" key="5">
    <source>
        <dbReference type="SAM" id="MobiDB-lite"/>
    </source>
</evidence>
<proteinExistence type="inferred from homology"/>
<feature type="signal peptide" evidence="6">
    <location>
        <begin position="1"/>
        <end position="33"/>
    </location>
</feature>
<dbReference type="InterPro" id="IPR038765">
    <property type="entry name" value="Papain-like_cys_pep_sf"/>
</dbReference>
<dbReference type="RefSeq" id="WP_379237729.1">
    <property type="nucleotide sequence ID" value="NZ_JBHSTE010000007.1"/>
</dbReference>
<evidence type="ECO:0000313" key="10">
    <source>
        <dbReference type="Proteomes" id="UP001596233"/>
    </source>
</evidence>
<keyword evidence="3" id="KW-0378">Hydrolase</keyword>
<feature type="compositionally biased region" description="Low complexity" evidence="5">
    <location>
        <begin position="209"/>
        <end position="228"/>
    </location>
</feature>
<keyword evidence="4" id="KW-0788">Thiol protease</keyword>
<evidence type="ECO:0000256" key="3">
    <source>
        <dbReference type="ARBA" id="ARBA00022801"/>
    </source>
</evidence>
<dbReference type="InterPro" id="IPR051202">
    <property type="entry name" value="Peptidase_C40"/>
</dbReference>
<evidence type="ECO:0000259" key="7">
    <source>
        <dbReference type="PROSITE" id="PS51781"/>
    </source>
</evidence>
<dbReference type="Proteomes" id="UP001596233">
    <property type="component" value="Unassembled WGS sequence"/>
</dbReference>
<dbReference type="PANTHER" id="PTHR47053">
    <property type="entry name" value="MUREIN DD-ENDOPEPTIDASE MEPH-RELATED"/>
    <property type="match status" value="1"/>
</dbReference>